<gene>
    <name evidence="2" type="ORF">PROFUN_15165</name>
</gene>
<protein>
    <submittedName>
        <fullName evidence="2">Uncharacterized protein</fullName>
    </submittedName>
</protein>
<evidence type="ECO:0000313" key="2">
    <source>
        <dbReference type="EMBL" id="PRP75151.1"/>
    </source>
</evidence>
<accession>A0A2P6MTV2</accession>
<organism evidence="2 3">
    <name type="scientific">Planoprotostelium fungivorum</name>
    <dbReference type="NCBI Taxonomy" id="1890364"/>
    <lineage>
        <taxon>Eukaryota</taxon>
        <taxon>Amoebozoa</taxon>
        <taxon>Evosea</taxon>
        <taxon>Variosea</taxon>
        <taxon>Cavosteliida</taxon>
        <taxon>Cavosteliaceae</taxon>
        <taxon>Planoprotostelium</taxon>
    </lineage>
</organism>
<dbReference type="Proteomes" id="UP000241769">
    <property type="component" value="Unassembled WGS sequence"/>
</dbReference>
<comment type="caution">
    <text evidence="2">The sequence shown here is derived from an EMBL/GenBank/DDBJ whole genome shotgun (WGS) entry which is preliminary data.</text>
</comment>
<dbReference type="InParanoid" id="A0A2P6MTV2"/>
<evidence type="ECO:0000313" key="3">
    <source>
        <dbReference type="Proteomes" id="UP000241769"/>
    </source>
</evidence>
<feature type="region of interest" description="Disordered" evidence="1">
    <location>
        <begin position="42"/>
        <end position="119"/>
    </location>
</feature>
<reference evidence="2 3" key="1">
    <citation type="journal article" date="2018" name="Genome Biol. Evol.">
        <title>Multiple Roots of Fruiting Body Formation in Amoebozoa.</title>
        <authorList>
            <person name="Hillmann F."/>
            <person name="Forbes G."/>
            <person name="Novohradska S."/>
            <person name="Ferling I."/>
            <person name="Riege K."/>
            <person name="Groth M."/>
            <person name="Westermann M."/>
            <person name="Marz M."/>
            <person name="Spaller T."/>
            <person name="Winckler T."/>
            <person name="Schaap P."/>
            <person name="Glockner G."/>
        </authorList>
    </citation>
    <scope>NUCLEOTIDE SEQUENCE [LARGE SCALE GENOMIC DNA]</scope>
    <source>
        <strain evidence="2 3">Jena</strain>
    </source>
</reference>
<dbReference type="EMBL" id="MDYQ01000417">
    <property type="protein sequence ID" value="PRP75151.1"/>
    <property type="molecule type" value="Genomic_DNA"/>
</dbReference>
<evidence type="ECO:0000256" key="1">
    <source>
        <dbReference type="SAM" id="MobiDB-lite"/>
    </source>
</evidence>
<dbReference type="AlphaFoldDB" id="A0A2P6MTV2"/>
<proteinExistence type="predicted"/>
<sequence>MASERWRILIHYALALKSDPGCSGLRIQLKLEFLKCTSKPHQRDITQGAQMEPRVAFPLPPKIKRSPKIDLSQSGPEGERLSSDRLQLILMKGMEKANTSGSPQRMTLAATDRLSEECL</sequence>
<keyword evidence="3" id="KW-1185">Reference proteome</keyword>
<name>A0A2P6MTV2_9EUKA</name>